<keyword evidence="1" id="KW-0812">Transmembrane</keyword>
<dbReference type="eggNOG" id="ENOG502ZA3R">
    <property type="taxonomic scope" value="Bacteria"/>
</dbReference>
<dbReference type="AlphaFoldDB" id="A5TUG6"/>
<evidence type="ECO:0000256" key="1">
    <source>
        <dbReference type="SAM" id="Phobius"/>
    </source>
</evidence>
<gene>
    <name evidence="2" type="ORF">FNP_0738</name>
</gene>
<accession>A5TUG6</accession>
<evidence type="ECO:0000313" key="2">
    <source>
        <dbReference type="EMBL" id="EDK88541.1"/>
    </source>
</evidence>
<organism evidence="2">
    <name type="scientific">Fusobacterium polymorphum ATCC 10953</name>
    <dbReference type="NCBI Taxonomy" id="393480"/>
    <lineage>
        <taxon>Bacteria</taxon>
        <taxon>Fusobacteriati</taxon>
        <taxon>Fusobacteriota</taxon>
        <taxon>Fusobacteriia</taxon>
        <taxon>Fusobacteriales</taxon>
        <taxon>Fusobacteriaceae</taxon>
        <taxon>Fusobacterium</taxon>
    </lineage>
</organism>
<protein>
    <submittedName>
        <fullName evidence="2">Uncharacterized protein</fullName>
    </submittedName>
</protein>
<keyword evidence="1" id="KW-1133">Transmembrane helix</keyword>
<keyword evidence="1" id="KW-0472">Membrane</keyword>
<dbReference type="Proteomes" id="UP000001921">
    <property type="component" value="Chromosome"/>
</dbReference>
<dbReference type="EMBL" id="CM000440">
    <property type="protein sequence ID" value="EDK88541.1"/>
    <property type="molecule type" value="Genomic_DNA"/>
</dbReference>
<dbReference type="HOGENOM" id="CLU_094913_0_0_0"/>
<feature type="transmembrane region" description="Helical" evidence="1">
    <location>
        <begin position="68"/>
        <end position="86"/>
    </location>
</feature>
<name>A5TUG6_FUSNP</name>
<proteinExistence type="predicted"/>
<reference evidence="2" key="1">
    <citation type="submission" date="2006-07" db="EMBL/GenBank/DDBJ databases">
        <authorList>
            <person name="Qin X."/>
            <person name="Weinstock G.M."/>
        </authorList>
    </citation>
    <scope>NUCLEOTIDE SEQUENCE [LARGE SCALE GENOMIC DNA]</scope>
    <source>
        <strain evidence="2">ATCC 10953</strain>
    </source>
</reference>
<sequence>MFKLDSMNITFFTFVLFIFLVCSVFIIRKNLIKKAMFLEIDENLKNLAPKDFFLNILKREKFAKTLNYVEFFFFLLFTIFIVFQGYQEYLLFKEHSDSLINLISFILHKFSIAVFLWLVVSANLLLALLIRKRENKRIYEMLDKLEKSELLKSAQADFLIPNNIIETGLLGNDIKFGSKFLFVIYPGYIIPYCWLDDVKVEKISGRYGSKSHYVNIILKTSSKPINITFAKKEICEKIRELLLKKKYKSQNNKQSI</sequence>
<feature type="transmembrane region" description="Helical" evidence="1">
    <location>
        <begin position="106"/>
        <end position="130"/>
    </location>
</feature>
<reference evidence="2" key="2">
    <citation type="submission" date="2007-05" db="EMBL/GenBank/DDBJ databases">
        <title>Genome sequence of Fusobacterium nucleatum subspecies polymorphum - a genetically tractable Fusobacterium.</title>
        <authorList>
            <person name="Karpathy S.E."/>
            <person name="Xiang Q."/>
            <person name="Gioia J."/>
            <person name="Jiang H."/>
            <person name="Liu Y."/>
            <person name="Petrosino J.F."/>
            <person name="Yerrapragada S."/>
            <person name="Fox G.E."/>
            <person name="Kinder Haake S."/>
            <person name="Weinstock G.M."/>
            <person name="Highlander S.K."/>
        </authorList>
    </citation>
    <scope>NUCLEOTIDE SEQUENCE [LARGE SCALE GENOMIC DNA]</scope>
    <source>
        <strain evidence="2">ATCC 10953</strain>
    </source>
</reference>
<feature type="transmembrane region" description="Helical" evidence="1">
    <location>
        <begin position="6"/>
        <end position="27"/>
    </location>
</feature>